<dbReference type="CDD" id="cd07571">
    <property type="entry name" value="ALP_N-acyl_transferase"/>
    <property type="match status" value="1"/>
</dbReference>
<dbReference type="SUPFAM" id="SSF56317">
    <property type="entry name" value="Carbon-nitrogen hydrolase"/>
    <property type="match status" value="1"/>
</dbReference>
<dbReference type="PANTHER" id="PTHR38686">
    <property type="entry name" value="APOLIPOPROTEIN N-ACYLTRANSFERASE"/>
    <property type="match status" value="1"/>
</dbReference>
<reference evidence="11" key="1">
    <citation type="journal article" date="2020" name="mSystems">
        <title>Genome- and Community-Level Interaction Insights into Carbon Utilization and Element Cycling Functions of Hydrothermarchaeota in Hydrothermal Sediment.</title>
        <authorList>
            <person name="Zhou Z."/>
            <person name="Liu Y."/>
            <person name="Xu W."/>
            <person name="Pan J."/>
            <person name="Luo Z.H."/>
            <person name="Li M."/>
        </authorList>
    </citation>
    <scope>NUCLEOTIDE SEQUENCE [LARGE SCALE GENOMIC DNA]</scope>
    <source>
        <strain evidence="11">SpSt-413</strain>
    </source>
</reference>
<comment type="caution">
    <text evidence="11">The sequence shown here is derived from an EMBL/GenBank/DDBJ whole genome shotgun (WGS) entry which is preliminary data.</text>
</comment>
<organism evidence="11">
    <name type="scientific">Fundidesulfovibrio putealis</name>
    <dbReference type="NCBI Taxonomy" id="270496"/>
    <lineage>
        <taxon>Bacteria</taxon>
        <taxon>Pseudomonadati</taxon>
        <taxon>Thermodesulfobacteriota</taxon>
        <taxon>Desulfovibrionia</taxon>
        <taxon>Desulfovibrionales</taxon>
        <taxon>Desulfovibrionaceae</taxon>
        <taxon>Fundidesulfovibrio</taxon>
    </lineage>
</organism>
<comment type="function">
    <text evidence="9">Catalyzes the phospholipid dependent N-acylation of the N-terminal cysteine of apolipoprotein, the last step in lipoprotein maturation.</text>
</comment>
<keyword evidence="8 9" id="KW-0012">Acyltransferase</keyword>
<name>A0A7C4AC61_9BACT</name>
<sequence>MPRATDPSLPARLLGYALCLAGAWLGMPGGLARLPGAAVLFPAGIAILVTRAPSARRAVADALLAGALAWTPPLFWVRTPALISGGPGADIAWLWPLVIGTGKGMYLAILAGLARLAASRTGPILAGAYAGTAWFLMEHFKAAWCKCPLPQFVAGLSEWPWMVQGCSLAGAYGLAGLLAACAFWLAAPGGGKAPRLLALAVLAGLGAHSAASLRDMPGEEGTVSLALVQGNTPLVFKWDPAVTRLLLDRYAELTRQAMASGNADTAVWPETSLPTYFLDGIPSTAIIRALARELNAPLLMGVFVPEPDGNGVAQYNRAVLLGPGGATLGQTEKVRLVPFGEYIPAYFTFIPQIVSNTGLTRPGRARAVLDSGKARYGVAICFESMFPAAASELVDKGANILVNLSNDAWFKGSAGSEAHLAHARLRAVEQGRYLARCTNTGITCLLDPRGRMVTRAAQDEALVLYAGPAGLIAQTTVYQRSRVFVERAAAWVFLGLTAWFALDALLARARGKRGAGAP</sequence>
<keyword evidence="6 9" id="KW-1133">Transmembrane helix</keyword>
<evidence type="ECO:0000256" key="1">
    <source>
        <dbReference type="ARBA" id="ARBA00004651"/>
    </source>
</evidence>
<dbReference type="Pfam" id="PF00795">
    <property type="entry name" value="CN_hydrolase"/>
    <property type="match status" value="1"/>
</dbReference>
<keyword evidence="4 9" id="KW-0808">Transferase</keyword>
<accession>A0A7C4AC61</accession>
<keyword evidence="7 9" id="KW-0472">Membrane</keyword>
<evidence type="ECO:0000256" key="9">
    <source>
        <dbReference type="HAMAP-Rule" id="MF_01148"/>
    </source>
</evidence>
<evidence type="ECO:0000256" key="6">
    <source>
        <dbReference type="ARBA" id="ARBA00022989"/>
    </source>
</evidence>
<evidence type="ECO:0000256" key="5">
    <source>
        <dbReference type="ARBA" id="ARBA00022692"/>
    </source>
</evidence>
<dbReference type="NCBIfam" id="TIGR00546">
    <property type="entry name" value="lnt"/>
    <property type="match status" value="1"/>
</dbReference>
<protein>
    <recommendedName>
        <fullName evidence="9">Apolipoprotein N-acyltransferase</fullName>
        <shortName evidence="9">ALP N-acyltransferase</shortName>
        <ecNumber evidence="9">2.3.1.269</ecNumber>
    </recommendedName>
</protein>
<dbReference type="GO" id="GO:0042158">
    <property type="term" value="P:lipoprotein biosynthetic process"/>
    <property type="evidence" value="ECO:0007669"/>
    <property type="project" value="UniProtKB-UniRule"/>
</dbReference>
<dbReference type="PANTHER" id="PTHR38686:SF1">
    <property type="entry name" value="APOLIPOPROTEIN N-ACYLTRANSFERASE"/>
    <property type="match status" value="1"/>
</dbReference>
<dbReference type="GO" id="GO:0005886">
    <property type="term" value="C:plasma membrane"/>
    <property type="evidence" value="ECO:0007669"/>
    <property type="project" value="UniProtKB-SubCell"/>
</dbReference>
<dbReference type="InterPro" id="IPR003010">
    <property type="entry name" value="C-N_Hydrolase"/>
</dbReference>
<feature type="transmembrane region" description="Helical" evidence="9">
    <location>
        <begin position="91"/>
        <end position="112"/>
    </location>
</feature>
<dbReference type="GO" id="GO:0016410">
    <property type="term" value="F:N-acyltransferase activity"/>
    <property type="evidence" value="ECO:0007669"/>
    <property type="project" value="UniProtKB-UniRule"/>
</dbReference>
<keyword evidence="5 9" id="KW-0812">Transmembrane</keyword>
<feature type="transmembrane region" description="Helical" evidence="9">
    <location>
        <begin position="488"/>
        <end position="506"/>
    </location>
</feature>
<proteinExistence type="inferred from homology"/>
<evidence type="ECO:0000256" key="7">
    <source>
        <dbReference type="ARBA" id="ARBA00023136"/>
    </source>
</evidence>
<dbReference type="Gene3D" id="3.60.110.10">
    <property type="entry name" value="Carbon-nitrogen hydrolase"/>
    <property type="match status" value="1"/>
</dbReference>
<feature type="transmembrane region" description="Helical" evidence="9">
    <location>
        <begin position="62"/>
        <end position="79"/>
    </location>
</feature>
<comment type="subcellular location">
    <subcellularLocation>
        <location evidence="1 9">Cell membrane</location>
        <topology evidence="1 9">Multi-pass membrane protein</topology>
    </subcellularLocation>
</comment>
<dbReference type="EMBL" id="DSRP01000247">
    <property type="protein sequence ID" value="HGG92008.1"/>
    <property type="molecule type" value="Genomic_DNA"/>
</dbReference>
<feature type="transmembrane region" description="Helical" evidence="9">
    <location>
        <begin position="9"/>
        <end position="26"/>
    </location>
</feature>
<evidence type="ECO:0000256" key="4">
    <source>
        <dbReference type="ARBA" id="ARBA00022679"/>
    </source>
</evidence>
<dbReference type="HAMAP" id="MF_01148">
    <property type="entry name" value="Lnt"/>
    <property type="match status" value="1"/>
</dbReference>
<keyword evidence="3 9" id="KW-1003">Cell membrane</keyword>
<feature type="domain" description="CN hydrolase" evidence="10">
    <location>
        <begin position="228"/>
        <end position="470"/>
    </location>
</feature>
<dbReference type="InterPro" id="IPR004563">
    <property type="entry name" value="Apolipo_AcylTrfase"/>
</dbReference>
<evidence type="ECO:0000259" key="10">
    <source>
        <dbReference type="PROSITE" id="PS50263"/>
    </source>
</evidence>
<comment type="catalytic activity">
    <reaction evidence="9">
        <text>N-terminal S-1,2-diacyl-sn-glyceryl-L-cysteinyl-[lipoprotein] + a glycerophospholipid = N-acyl-S-1,2-diacyl-sn-glyceryl-L-cysteinyl-[lipoprotein] + a 2-acyl-sn-glycero-3-phospholipid + H(+)</text>
        <dbReference type="Rhea" id="RHEA:48228"/>
        <dbReference type="Rhea" id="RHEA-COMP:14681"/>
        <dbReference type="Rhea" id="RHEA-COMP:14684"/>
        <dbReference type="ChEBI" id="CHEBI:15378"/>
        <dbReference type="ChEBI" id="CHEBI:136912"/>
        <dbReference type="ChEBI" id="CHEBI:140656"/>
        <dbReference type="ChEBI" id="CHEBI:140657"/>
        <dbReference type="ChEBI" id="CHEBI:140660"/>
        <dbReference type="EC" id="2.3.1.269"/>
    </reaction>
</comment>
<keyword evidence="11" id="KW-0449">Lipoprotein</keyword>
<dbReference type="UniPathway" id="UPA00666"/>
<evidence type="ECO:0000256" key="8">
    <source>
        <dbReference type="ARBA" id="ARBA00023315"/>
    </source>
</evidence>
<feature type="transmembrane region" description="Helical" evidence="9">
    <location>
        <begin position="161"/>
        <end position="184"/>
    </location>
</feature>
<gene>
    <name evidence="9 11" type="primary">lnt</name>
    <name evidence="11" type="ORF">ENR59_03550</name>
</gene>
<evidence type="ECO:0000256" key="2">
    <source>
        <dbReference type="ARBA" id="ARBA00010065"/>
    </source>
</evidence>
<comment type="pathway">
    <text evidence="9">Protein modification; lipoprotein biosynthesis (N-acyl transfer).</text>
</comment>
<evidence type="ECO:0000256" key="3">
    <source>
        <dbReference type="ARBA" id="ARBA00022475"/>
    </source>
</evidence>
<dbReference type="EC" id="2.3.1.269" evidence="9"/>
<evidence type="ECO:0000313" key="11">
    <source>
        <dbReference type="EMBL" id="HGG92008.1"/>
    </source>
</evidence>
<dbReference type="InterPro" id="IPR036526">
    <property type="entry name" value="C-N_Hydrolase_sf"/>
</dbReference>
<comment type="similarity">
    <text evidence="2 9">Belongs to the CN hydrolase family. Apolipoprotein N-acyltransferase subfamily.</text>
</comment>
<feature type="transmembrane region" description="Helical" evidence="9">
    <location>
        <begin position="32"/>
        <end position="50"/>
    </location>
</feature>
<dbReference type="PROSITE" id="PS50263">
    <property type="entry name" value="CN_HYDROLASE"/>
    <property type="match status" value="1"/>
</dbReference>
<dbReference type="AlphaFoldDB" id="A0A7C4AC61"/>